<evidence type="ECO:0000313" key="1">
    <source>
        <dbReference type="EMBL" id="MBK9984896.1"/>
    </source>
</evidence>
<gene>
    <name evidence="1" type="ORF">IPP15_21460</name>
</gene>
<dbReference type="NCBIfam" id="TIGR04131">
    <property type="entry name" value="Bac_Flav_CTERM"/>
    <property type="match status" value="1"/>
</dbReference>
<name>A0A9D7XSC6_9BACT</name>
<protein>
    <submittedName>
        <fullName evidence="1">Gliding motility-associated C-terminal domain-containing protein</fullName>
    </submittedName>
</protein>
<dbReference type="EMBL" id="JADKGY010000032">
    <property type="protein sequence ID" value="MBK9984896.1"/>
    <property type="molecule type" value="Genomic_DNA"/>
</dbReference>
<dbReference type="Gene3D" id="2.60.40.740">
    <property type="match status" value="4"/>
</dbReference>
<dbReference type="InterPro" id="IPR026341">
    <property type="entry name" value="T9SS_type_B"/>
</dbReference>
<dbReference type="Proteomes" id="UP000808337">
    <property type="component" value="Unassembled WGS sequence"/>
</dbReference>
<organism evidence="1 2">
    <name type="scientific">Candidatus Opimibacter skivensis</name>
    <dbReference type="NCBI Taxonomy" id="2982028"/>
    <lineage>
        <taxon>Bacteria</taxon>
        <taxon>Pseudomonadati</taxon>
        <taxon>Bacteroidota</taxon>
        <taxon>Saprospiria</taxon>
        <taxon>Saprospirales</taxon>
        <taxon>Saprospiraceae</taxon>
        <taxon>Candidatus Opimibacter</taxon>
    </lineage>
</organism>
<reference evidence="1 2" key="1">
    <citation type="submission" date="2020-10" db="EMBL/GenBank/DDBJ databases">
        <title>Connecting structure to function with the recovery of over 1000 high-quality activated sludge metagenome-assembled genomes encoding full-length rRNA genes using long-read sequencing.</title>
        <authorList>
            <person name="Singleton C.M."/>
            <person name="Petriglieri F."/>
            <person name="Kristensen J.M."/>
            <person name="Kirkegaard R.H."/>
            <person name="Michaelsen T.Y."/>
            <person name="Andersen M.H."/>
            <person name="Karst S.M."/>
            <person name="Dueholm M.S."/>
            <person name="Nielsen P.H."/>
            <person name="Albertsen M."/>
        </authorList>
    </citation>
    <scope>NUCLEOTIDE SEQUENCE [LARGE SCALE GENOMIC DNA]</scope>
    <source>
        <strain evidence="1">Ribe_18-Q3-R11-54_MAXAC.273</strain>
    </source>
</reference>
<proteinExistence type="predicted"/>
<accession>A0A9D7XSC6</accession>
<dbReference type="AlphaFoldDB" id="A0A9D7XSC6"/>
<comment type="caution">
    <text evidence="1">The sequence shown here is derived from an EMBL/GenBank/DDBJ whole genome shotgun (WGS) entry which is preliminary data.</text>
</comment>
<evidence type="ECO:0000313" key="2">
    <source>
        <dbReference type="Proteomes" id="UP000808337"/>
    </source>
</evidence>
<dbReference type="Pfam" id="PF13585">
    <property type="entry name" value="CHU_C"/>
    <property type="match status" value="1"/>
</dbReference>
<sequence>MTGSNGCTATELFNIINTNSNFSFNGAVLPNTSCIAPNGSIDLTLTPAGSYSFIWSSGASTEDLQNLSAGNYSVTVSDINNCALVESYSIQDILSYPIISSQVTPSSCGNSNGAIDINVIPANGNSYSWSNGSTGEDQSNLQAGNYFVTVTSLNGCMTIDTISVGNQNSIFTLTALTTPNSSCINSNGSIDLSITPSGTYSYVWSNGATTEDLQNMAAGSYTVTVTDILNCFSSDTFLVADNISIPVLSANITSANCGANNGSIDLIVNPIINTTFLWSNTGTTEDLQNIFHGSYSVIVTDTTNGCQVLDTFNVQNINNNFSISASTVPNTSCTSQTGSIDLTIAPAGTYTFIWSNGFTSEDLSALNPGSYTVTVTDNASCSSSAVFIVDNNTPITTISTGITPSTCGNNNGVIDLTINPSVGNSFLWSNGATTEDLQNLVSGIYSLTVTGSNGCTTSDTVFVPDVGSTISLSASPTANTNCVLPNGSIDLTVAPAGTYTYTWSNGFSSEDLTILSPGIYSVTVSDSNSCSSIGTYSIDDQTVFPAITDNISPSTCGQNNGQIDISITPAGNYQFIWSNGDTNEDLQNIYSGTYMVTVTGDNGCSASTTLLVQNTNSNFSISASTSDNTSCTTSNGAINLSIVPSGTYNFLWSNGATSEDLQNLPAGIYTVTVTDLSNCSTQGSYILADNVVNLIVEETITPALCGDANGRIDLNVTPPAGNNFIWSDGTTNSSLENILPGIYSVTVTGQNGCTWSSAFTMPGSEKIELDLEVDAIQTTDQFVTIKAQINVPITALDTLIWLPENLFNCPFEFCPEQTIARPSQQTEIIVMVVDTNGCMAQARLLLDDESNPQVFIPNVFSPNGDGVNDLFTIYGNKDVKEIVEMRIFDRWGNFVYMNTHFPPNEENYGWDGSFRNSNMNPDVFAYWARVQFVDGAEGFYKGDITLVR</sequence>